<feature type="transmembrane region" description="Helical" evidence="1">
    <location>
        <begin position="18"/>
        <end position="39"/>
    </location>
</feature>
<feature type="transmembrane region" description="Helical" evidence="1">
    <location>
        <begin position="223"/>
        <end position="244"/>
    </location>
</feature>
<dbReference type="AlphaFoldDB" id="A0A2H3AYR1"/>
<evidence type="ECO:0000313" key="4">
    <source>
        <dbReference type="Proteomes" id="UP000218334"/>
    </source>
</evidence>
<evidence type="ECO:0000259" key="2">
    <source>
        <dbReference type="Pfam" id="PF20152"/>
    </source>
</evidence>
<feature type="transmembrane region" description="Helical" evidence="1">
    <location>
        <begin position="95"/>
        <end position="114"/>
    </location>
</feature>
<dbReference type="PANTHER" id="PTHR40465">
    <property type="entry name" value="CHROMOSOME 1, WHOLE GENOME SHOTGUN SEQUENCE"/>
    <property type="match status" value="1"/>
</dbReference>
<dbReference type="Pfam" id="PF20152">
    <property type="entry name" value="DUF6534"/>
    <property type="match status" value="1"/>
</dbReference>
<sequence length="322" mass="35274">MSSDHTQFGVLTGYSSIFYGYVLSIVLFGITLVQAWNYITTNSDNWPMRVFVALLLGMDSATTSLSIQIMHHYLISNFGNLDALKIITYSFDAQLGITVIVVFIVDVFFAVNIYRRRPGNWSLPIVILVFAAAGLAIGLAFVADCALRPEVGTSGNVQKANIASIHATATAASLMITIGLALSQSRERVLHKFFTYGINNGGFMTAAQAITVLLYAIDTSKLYWMALYLGMNKVYIISVVAMLNHESRFGVGARVDISIANIAFNDTSNQDGAASANIRSTNINLSDQHTIDLSQTKQDTRENVESSRKVALLMDCSLCRMY</sequence>
<feature type="transmembrane region" description="Helical" evidence="1">
    <location>
        <begin position="194"/>
        <end position="217"/>
    </location>
</feature>
<evidence type="ECO:0000313" key="3">
    <source>
        <dbReference type="EMBL" id="PBK59972.1"/>
    </source>
</evidence>
<proteinExistence type="predicted"/>
<dbReference type="InterPro" id="IPR045339">
    <property type="entry name" value="DUF6534"/>
</dbReference>
<evidence type="ECO:0000256" key="1">
    <source>
        <dbReference type="SAM" id="Phobius"/>
    </source>
</evidence>
<reference evidence="4" key="1">
    <citation type="journal article" date="2017" name="Nat. Ecol. Evol.">
        <title>Genome expansion and lineage-specific genetic innovations in the forest pathogenic fungi Armillaria.</title>
        <authorList>
            <person name="Sipos G."/>
            <person name="Prasanna A.N."/>
            <person name="Walter M.C."/>
            <person name="O'Connor E."/>
            <person name="Balint B."/>
            <person name="Krizsan K."/>
            <person name="Kiss B."/>
            <person name="Hess J."/>
            <person name="Varga T."/>
            <person name="Slot J."/>
            <person name="Riley R."/>
            <person name="Boka B."/>
            <person name="Rigling D."/>
            <person name="Barry K."/>
            <person name="Lee J."/>
            <person name="Mihaltcheva S."/>
            <person name="LaButti K."/>
            <person name="Lipzen A."/>
            <person name="Waldron R."/>
            <person name="Moloney N.M."/>
            <person name="Sperisen C."/>
            <person name="Kredics L."/>
            <person name="Vagvoelgyi C."/>
            <person name="Patrignani A."/>
            <person name="Fitzpatrick D."/>
            <person name="Nagy I."/>
            <person name="Doyle S."/>
            <person name="Anderson J.B."/>
            <person name="Grigoriev I.V."/>
            <person name="Gueldener U."/>
            <person name="Muensterkoetter M."/>
            <person name="Nagy L.G."/>
        </authorList>
    </citation>
    <scope>NUCLEOTIDE SEQUENCE [LARGE SCALE GENOMIC DNA]</scope>
    <source>
        <strain evidence="4">28-4</strain>
    </source>
</reference>
<keyword evidence="4" id="KW-1185">Reference proteome</keyword>
<accession>A0A2H3AYR1</accession>
<organism evidence="3 4">
    <name type="scientific">Armillaria solidipes</name>
    <dbReference type="NCBI Taxonomy" id="1076256"/>
    <lineage>
        <taxon>Eukaryota</taxon>
        <taxon>Fungi</taxon>
        <taxon>Dikarya</taxon>
        <taxon>Basidiomycota</taxon>
        <taxon>Agaricomycotina</taxon>
        <taxon>Agaricomycetes</taxon>
        <taxon>Agaricomycetidae</taxon>
        <taxon>Agaricales</taxon>
        <taxon>Marasmiineae</taxon>
        <taxon>Physalacriaceae</taxon>
        <taxon>Armillaria</taxon>
    </lineage>
</organism>
<feature type="transmembrane region" description="Helical" evidence="1">
    <location>
        <begin position="121"/>
        <end position="143"/>
    </location>
</feature>
<keyword evidence="1" id="KW-0812">Transmembrane</keyword>
<feature type="domain" description="DUF6534" evidence="2">
    <location>
        <begin position="170"/>
        <end position="245"/>
    </location>
</feature>
<keyword evidence="1" id="KW-1133">Transmembrane helix</keyword>
<feature type="transmembrane region" description="Helical" evidence="1">
    <location>
        <begin position="51"/>
        <end position="75"/>
    </location>
</feature>
<dbReference type="Proteomes" id="UP000218334">
    <property type="component" value="Unassembled WGS sequence"/>
</dbReference>
<dbReference type="PANTHER" id="PTHR40465:SF1">
    <property type="entry name" value="DUF6534 DOMAIN-CONTAINING PROTEIN"/>
    <property type="match status" value="1"/>
</dbReference>
<name>A0A2H3AYR1_9AGAR</name>
<dbReference type="STRING" id="1076256.A0A2H3AYR1"/>
<protein>
    <recommendedName>
        <fullName evidence="2">DUF6534 domain-containing protein</fullName>
    </recommendedName>
</protein>
<feature type="transmembrane region" description="Helical" evidence="1">
    <location>
        <begin position="163"/>
        <end position="182"/>
    </location>
</feature>
<gene>
    <name evidence="3" type="ORF">ARMSODRAFT_1026982</name>
</gene>
<keyword evidence="1" id="KW-0472">Membrane</keyword>
<dbReference type="EMBL" id="KZ293494">
    <property type="protein sequence ID" value="PBK59972.1"/>
    <property type="molecule type" value="Genomic_DNA"/>
</dbReference>